<accession>A0ABR9HU16</accession>
<sequence length="420" mass="47214">MDPISLIVGALVQGLLEGVKDSAREAVTDGSRALRESITRRYGGQVARSVELLEQHPESAQCRAAVAAELRNAGADRDPQLVRLAERLQALVDSPGQVLLTEDPVERVQRSSALGTIRQLLDGHITQVLAVRARHSVEATDLLSANIGRNPAVDQQVRDGVAGLHGRIRTVIEQVAEHIESQRYQDVEAAVRVLPAGYAEREWAYRLVQTEKRMHVSYESLRLTVEFLSALNQSILGRIERESSAQRLSDMMFGNAIIIYELTDFVIGYVTGFAISGDLDQLHREARDRVDQTRQEQRALEERLRGENVPAAMREQVLEDIRNREAAFREIDREWEKYLGEVREMREKAEGTRAILPALEIFRDNARIQIMTLQLVAMLRVLKQNSASLRSTVDTLQGFRLAPLSPSRVHRLLGMEANQP</sequence>
<organism evidence="1 2">
    <name type="scientific">Amycolatopsis lexingtonensis</name>
    <dbReference type="NCBI Taxonomy" id="218822"/>
    <lineage>
        <taxon>Bacteria</taxon>
        <taxon>Bacillati</taxon>
        <taxon>Actinomycetota</taxon>
        <taxon>Actinomycetes</taxon>
        <taxon>Pseudonocardiales</taxon>
        <taxon>Pseudonocardiaceae</taxon>
        <taxon>Amycolatopsis</taxon>
    </lineage>
</organism>
<reference evidence="1 2" key="1">
    <citation type="submission" date="2020-10" db="EMBL/GenBank/DDBJ databases">
        <title>Sequencing the genomes of 1000 actinobacteria strains.</title>
        <authorList>
            <person name="Klenk H.-P."/>
        </authorList>
    </citation>
    <scope>NUCLEOTIDE SEQUENCE [LARGE SCALE GENOMIC DNA]</scope>
    <source>
        <strain evidence="1 2">DSM 44653</strain>
    </source>
</reference>
<evidence type="ECO:0000313" key="2">
    <source>
        <dbReference type="Proteomes" id="UP000631670"/>
    </source>
</evidence>
<protein>
    <submittedName>
        <fullName evidence="1">Uncharacterized protein</fullName>
    </submittedName>
</protein>
<name>A0ABR9HU16_9PSEU</name>
<dbReference type="Proteomes" id="UP000631670">
    <property type="component" value="Unassembled WGS sequence"/>
</dbReference>
<proteinExistence type="predicted"/>
<dbReference type="EMBL" id="JADBEG010000001">
    <property type="protein sequence ID" value="MBE1494400.1"/>
    <property type="molecule type" value="Genomic_DNA"/>
</dbReference>
<evidence type="ECO:0000313" key="1">
    <source>
        <dbReference type="EMBL" id="MBE1494400.1"/>
    </source>
</evidence>
<comment type="caution">
    <text evidence="1">The sequence shown here is derived from an EMBL/GenBank/DDBJ whole genome shotgun (WGS) entry which is preliminary data.</text>
</comment>
<dbReference type="RefSeq" id="WP_192782135.1">
    <property type="nucleotide sequence ID" value="NZ_JADBEG010000001.1"/>
</dbReference>
<keyword evidence="2" id="KW-1185">Reference proteome</keyword>
<gene>
    <name evidence="1" type="ORF">H4696_001500</name>
</gene>